<accession>A0A8J2JFR7</accession>
<protein>
    <submittedName>
        <fullName evidence="2">Uncharacterized protein</fullName>
    </submittedName>
</protein>
<dbReference type="AlphaFoldDB" id="A0A8J2JFR7"/>
<evidence type="ECO:0000313" key="2">
    <source>
        <dbReference type="EMBL" id="CAG7681478.1"/>
    </source>
</evidence>
<feature type="region of interest" description="Disordered" evidence="1">
    <location>
        <begin position="28"/>
        <end position="47"/>
    </location>
</feature>
<organism evidence="2 3">
    <name type="scientific">Allacma fusca</name>
    <dbReference type="NCBI Taxonomy" id="39272"/>
    <lineage>
        <taxon>Eukaryota</taxon>
        <taxon>Metazoa</taxon>
        <taxon>Ecdysozoa</taxon>
        <taxon>Arthropoda</taxon>
        <taxon>Hexapoda</taxon>
        <taxon>Collembola</taxon>
        <taxon>Symphypleona</taxon>
        <taxon>Sminthuridae</taxon>
        <taxon>Allacma</taxon>
    </lineage>
</organism>
<name>A0A8J2JFR7_9HEXA</name>
<dbReference type="Proteomes" id="UP000708208">
    <property type="component" value="Unassembled WGS sequence"/>
</dbReference>
<keyword evidence="3" id="KW-1185">Reference proteome</keyword>
<proteinExistence type="predicted"/>
<evidence type="ECO:0000313" key="3">
    <source>
        <dbReference type="Proteomes" id="UP000708208"/>
    </source>
</evidence>
<comment type="caution">
    <text evidence="2">The sequence shown here is derived from an EMBL/GenBank/DDBJ whole genome shotgun (WGS) entry which is preliminary data.</text>
</comment>
<dbReference type="EMBL" id="CAJVCH010016272">
    <property type="protein sequence ID" value="CAG7681478.1"/>
    <property type="molecule type" value="Genomic_DNA"/>
</dbReference>
<evidence type="ECO:0000256" key="1">
    <source>
        <dbReference type="SAM" id="MobiDB-lite"/>
    </source>
</evidence>
<sequence length="123" mass="14088">MTLANPSQEDSDLKLFSVMVTYKNIPVSDETSIPQNNSNSHQRRRHVRVSSPDVIGFSSNSGHIYMYWAKMLRGGPIRMSAENSVLPKNITIDDLQNTTAHDEIYFNQEKQELQGLQFKIFEL</sequence>
<reference evidence="2" key="1">
    <citation type="submission" date="2021-06" db="EMBL/GenBank/DDBJ databases">
        <authorList>
            <person name="Hodson N. C."/>
            <person name="Mongue J. A."/>
            <person name="Jaron S. K."/>
        </authorList>
    </citation>
    <scope>NUCLEOTIDE SEQUENCE</scope>
</reference>
<gene>
    <name evidence="2" type="ORF">AFUS01_LOCUS2795</name>
</gene>